<protein>
    <submittedName>
        <fullName evidence="1">Uncharacterized protein</fullName>
    </submittedName>
</protein>
<evidence type="ECO:0000313" key="1">
    <source>
        <dbReference type="EMBL" id="SHG39451.1"/>
    </source>
</evidence>
<accession>A0A1M5JG11</accession>
<dbReference type="STRING" id="1416778.SAMN05443633_114107"/>
<dbReference type="AlphaFoldDB" id="A0A1M5JG11"/>
<proteinExistence type="predicted"/>
<keyword evidence="2" id="KW-1185">Reference proteome</keyword>
<name>A0A1M5JG11_9FLAO</name>
<gene>
    <name evidence="1" type="ORF">SAMN05443633_114107</name>
</gene>
<dbReference type="RefSeq" id="WP_072962413.1">
    <property type="nucleotide sequence ID" value="NZ_FQUT01000014.1"/>
</dbReference>
<evidence type="ECO:0000313" key="2">
    <source>
        <dbReference type="Proteomes" id="UP000184518"/>
    </source>
</evidence>
<organism evidence="1 2">
    <name type="scientific">Chryseobacterium arachidis</name>
    <dbReference type="NCBI Taxonomy" id="1416778"/>
    <lineage>
        <taxon>Bacteria</taxon>
        <taxon>Pseudomonadati</taxon>
        <taxon>Bacteroidota</taxon>
        <taxon>Flavobacteriia</taxon>
        <taxon>Flavobacteriales</taxon>
        <taxon>Weeksellaceae</taxon>
        <taxon>Chryseobacterium group</taxon>
        <taxon>Chryseobacterium</taxon>
    </lineage>
</organism>
<dbReference type="Proteomes" id="UP000184518">
    <property type="component" value="Unassembled WGS sequence"/>
</dbReference>
<dbReference type="OrthoDB" id="1273525at2"/>
<sequence>MIRFTYRFGLFIFLFGGIFCFAQEKKQFSSVSGILQRIVPNIKTDTWILIHQSGGQDKIIKESGAKKEYVTQSTGFNIGIEEEGEFYYIVYFSAGKAEYVTNLDGLRTFVGKVDGIEDAAVIASTEGYIIDEEFKDLAGNYSEDANNYYLDLGKLTSRECPYQKKHFTIAVNKSSGNITNIKDNGSYIELYYKKCTNNPRLLKLEKKEESKDDSKKKPATKRR</sequence>
<dbReference type="EMBL" id="FQUT01000014">
    <property type="protein sequence ID" value="SHG39451.1"/>
    <property type="molecule type" value="Genomic_DNA"/>
</dbReference>
<reference evidence="2" key="1">
    <citation type="submission" date="2016-11" db="EMBL/GenBank/DDBJ databases">
        <authorList>
            <person name="Varghese N."/>
            <person name="Submissions S."/>
        </authorList>
    </citation>
    <scope>NUCLEOTIDE SEQUENCE [LARGE SCALE GENOMIC DNA]</scope>
    <source>
        <strain evidence="2">DSM 27619</strain>
    </source>
</reference>